<sequence>MRVPSLPIFFPRLCLVFSRLSRVLCRVFSRLSRVFCLVFSKFSFVFNLVFSKFSFVFNLVCSIFSLEKAFFMLSTCCLVVRWIRLIKISKYQNGISKAPVDEIFGVSSGSKSRRDDTVSH</sequence>
<evidence type="ECO:0000313" key="2">
    <source>
        <dbReference type="Proteomes" id="UP000314294"/>
    </source>
</evidence>
<gene>
    <name evidence="1" type="ORF">EYF80_048136</name>
</gene>
<organism evidence="1 2">
    <name type="scientific">Liparis tanakae</name>
    <name type="common">Tanaka's snailfish</name>
    <dbReference type="NCBI Taxonomy" id="230148"/>
    <lineage>
        <taxon>Eukaryota</taxon>
        <taxon>Metazoa</taxon>
        <taxon>Chordata</taxon>
        <taxon>Craniata</taxon>
        <taxon>Vertebrata</taxon>
        <taxon>Euteleostomi</taxon>
        <taxon>Actinopterygii</taxon>
        <taxon>Neopterygii</taxon>
        <taxon>Teleostei</taxon>
        <taxon>Neoteleostei</taxon>
        <taxon>Acanthomorphata</taxon>
        <taxon>Eupercaria</taxon>
        <taxon>Perciformes</taxon>
        <taxon>Cottioidei</taxon>
        <taxon>Cottales</taxon>
        <taxon>Liparidae</taxon>
        <taxon>Liparis</taxon>
    </lineage>
</organism>
<proteinExistence type="predicted"/>
<protein>
    <submittedName>
        <fullName evidence="1">Uncharacterized protein</fullName>
    </submittedName>
</protein>
<dbReference type="Proteomes" id="UP000314294">
    <property type="component" value="Unassembled WGS sequence"/>
</dbReference>
<evidence type="ECO:0000313" key="1">
    <source>
        <dbReference type="EMBL" id="TNN41692.1"/>
    </source>
</evidence>
<dbReference type="AlphaFoldDB" id="A0A4Z2FN01"/>
<name>A0A4Z2FN01_9TELE</name>
<comment type="caution">
    <text evidence="1">The sequence shown here is derived from an EMBL/GenBank/DDBJ whole genome shotgun (WGS) entry which is preliminary data.</text>
</comment>
<reference evidence="1 2" key="1">
    <citation type="submission" date="2019-03" db="EMBL/GenBank/DDBJ databases">
        <title>First draft genome of Liparis tanakae, snailfish: a comprehensive survey of snailfish specific genes.</title>
        <authorList>
            <person name="Kim W."/>
            <person name="Song I."/>
            <person name="Jeong J.-H."/>
            <person name="Kim D."/>
            <person name="Kim S."/>
            <person name="Ryu S."/>
            <person name="Song J.Y."/>
            <person name="Lee S.K."/>
        </authorList>
    </citation>
    <scope>NUCLEOTIDE SEQUENCE [LARGE SCALE GENOMIC DNA]</scope>
    <source>
        <tissue evidence="1">Muscle</tissue>
    </source>
</reference>
<dbReference type="EMBL" id="SRLO01001087">
    <property type="protein sequence ID" value="TNN41692.1"/>
    <property type="molecule type" value="Genomic_DNA"/>
</dbReference>
<accession>A0A4Z2FN01</accession>
<keyword evidence="2" id="KW-1185">Reference proteome</keyword>